<dbReference type="Gene3D" id="1.10.1740.10">
    <property type="match status" value="1"/>
</dbReference>
<dbReference type="EMBL" id="CP071795">
    <property type="protein sequence ID" value="QTD38623.1"/>
    <property type="molecule type" value="Genomic_DNA"/>
</dbReference>
<name>A0ABX7T0K9_9FLAO</name>
<dbReference type="InterPro" id="IPR013249">
    <property type="entry name" value="RNA_pol_sigma70_r4_t2"/>
</dbReference>
<accession>A0ABX7T0K9</accession>
<dbReference type="InterPro" id="IPR013325">
    <property type="entry name" value="RNA_pol_sigma_r2"/>
</dbReference>
<dbReference type="InterPro" id="IPR014327">
    <property type="entry name" value="RNA_pol_sigma70_bacteroid"/>
</dbReference>
<dbReference type="SUPFAM" id="SSF88659">
    <property type="entry name" value="Sigma3 and sigma4 domains of RNA polymerase sigma factors"/>
    <property type="match status" value="1"/>
</dbReference>
<dbReference type="Proteomes" id="UP000663935">
    <property type="component" value="Chromosome"/>
</dbReference>
<dbReference type="SUPFAM" id="SSF88946">
    <property type="entry name" value="Sigma2 domain of RNA polymerase sigma factors"/>
    <property type="match status" value="1"/>
</dbReference>
<evidence type="ECO:0000259" key="5">
    <source>
        <dbReference type="Pfam" id="PF04542"/>
    </source>
</evidence>
<dbReference type="PANTHER" id="PTHR43133">
    <property type="entry name" value="RNA POLYMERASE ECF-TYPE SIGMA FACTO"/>
    <property type="match status" value="1"/>
</dbReference>
<proteinExistence type="inferred from homology"/>
<keyword evidence="2" id="KW-0805">Transcription regulation</keyword>
<gene>
    <name evidence="7" type="ORF">JL193_04925</name>
</gene>
<evidence type="ECO:0000256" key="1">
    <source>
        <dbReference type="ARBA" id="ARBA00010641"/>
    </source>
</evidence>
<dbReference type="InterPro" id="IPR036388">
    <property type="entry name" value="WH-like_DNA-bd_sf"/>
</dbReference>
<evidence type="ECO:0000256" key="4">
    <source>
        <dbReference type="ARBA" id="ARBA00023163"/>
    </source>
</evidence>
<evidence type="ECO:0000313" key="8">
    <source>
        <dbReference type="Proteomes" id="UP000663935"/>
    </source>
</evidence>
<evidence type="ECO:0000256" key="2">
    <source>
        <dbReference type="ARBA" id="ARBA00023015"/>
    </source>
</evidence>
<protein>
    <submittedName>
        <fullName evidence="7">RNA polymerase sigma-70 factor</fullName>
    </submittedName>
</protein>
<dbReference type="InterPro" id="IPR013324">
    <property type="entry name" value="RNA_pol_sigma_r3/r4-like"/>
</dbReference>
<dbReference type="Gene3D" id="1.10.10.10">
    <property type="entry name" value="Winged helix-like DNA-binding domain superfamily/Winged helix DNA-binding domain"/>
    <property type="match status" value="1"/>
</dbReference>
<feature type="domain" description="RNA polymerase sigma factor 70 region 4 type 2" evidence="6">
    <location>
        <begin position="120"/>
        <end position="171"/>
    </location>
</feature>
<organism evidence="7 8">
    <name type="scientific">Polaribacter batillariae</name>
    <dbReference type="NCBI Taxonomy" id="2808900"/>
    <lineage>
        <taxon>Bacteria</taxon>
        <taxon>Pseudomonadati</taxon>
        <taxon>Bacteroidota</taxon>
        <taxon>Flavobacteriia</taxon>
        <taxon>Flavobacteriales</taxon>
        <taxon>Flavobacteriaceae</taxon>
    </lineage>
</organism>
<keyword evidence="8" id="KW-1185">Reference proteome</keyword>
<evidence type="ECO:0000313" key="7">
    <source>
        <dbReference type="EMBL" id="QTD38623.1"/>
    </source>
</evidence>
<reference evidence="7 8" key="1">
    <citation type="submission" date="2021-03" db="EMBL/GenBank/DDBJ databases">
        <title>Complete genome of Polaribacter_sp.G4M1.</title>
        <authorList>
            <person name="Jeong S.W."/>
            <person name="Bae J.W."/>
        </authorList>
    </citation>
    <scope>NUCLEOTIDE SEQUENCE [LARGE SCALE GENOMIC DNA]</scope>
    <source>
        <strain evidence="7 8">G4M1</strain>
    </source>
</reference>
<dbReference type="PANTHER" id="PTHR43133:SF46">
    <property type="entry name" value="RNA POLYMERASE SIGMA-70 FACTOR ECF SUBFAMILY"/>
    <property type="match status" value="1"/>
</dbReference>
<dbReference type="Pfam" id="PF08281">
    <property type="entry name" value="Sigma70_r4_2"/>
    <property type="match status" value="1"/>
</dbReference>
<feature type="domain" description="RNA polymerase sigma-70 region 2" evidence="5">
    <location>
        <begin position="22"/>
        <end position="85"/>
    </location>
</feature>
<dbReference type="CDD" id="cd06171">
    <property type="entry name" value="Sigma70_r4"/>
    <property type="match status" value="1"/>
</dbReference>
<dbReference type="InterPro" id="IPR007627">
    <property type="entry name" value="RNA_pol_sigma70_r2"/>
</dbReference>
<dbReference type="NCBIfam" id="TIGR02937">
    <property type="entry name" value="sigma70-ECF"/>
    <property type="match status" value="1"/>
</dbReference>
<keyword evidence="3" id="KW-0731">Sigma factor</keyword>
<dbReference type="InterPro" id="IPR014284">
    <property type="entry name" value="RNA_pol_sigma-70_dom"/>
</dbReference>
<evidence type="ECO:0000256" key="3">
    <source>
        <dbReference type="ARBA" id="ARBA00023082"/>
    </source>
</evidence>
<sequence>MDNNLIIKQLKNKDKKVFRNCYELYFEDLVLYANKYVYDFSISEDIVQEVFVQLWMQANTINIKVSFKSYIYKMVKNRSLNYLKSVKIVDTENYIELSNLIVSDLDVSDFSEEEREAKYQKIMQVVQTMPKKMQKIFKLKFIENYKYKEIADELNISINTVKTQLKRAKVKFDKSLILFLLFLFLNN</sequence>
<dbReference type="NCBIfam" id="TIGR02985">
    <property type="entry name" value="Sig70_bacteroi1"/>
    <property type="match status" value="1"/>
</dbReference>
<comment type="similarity">
    <text evidence="1">Belongs to the sigma-70 factor family. ECF subfamily.</text>
</comment>
<keyword evidence="4" id="KW-0804">Transcription</keyword>
<dbReference type="InterPro" id="IPR039425">
    <property type="entry name" value="RNA_pol_sigma-70-like"/>
</dbReference>
<dbReference type="RefSeq" id="WP_207972750.1">
    <property type="nucleotide sequence ID" value="NZ_CP071795.1"/>
</dbReference>
<dbReference type="Pfam" id="PF04542">
    <property type="entry name" value="Sigma70_r2"/>
    <property type="match status" value="1"/>
</dbReference>
<evidence type="ECO:0000259" key="6">
    <source>
        <dbReference type="Pfam" id="PF08281"/>
    </source>
</evidence>